<dbReference type="Proteomes" id="UP000255469">
    <property type="component" value="Unassembled WGS sequence"/>
</dbReference>
<reference evidence="1 2" key="1">
    <citation type="submission" date="2018-06" db="EMBL/GenBank/DDBJ databases">
        <authorList>
            <consortium name="Pathogen Informatics"/>
            <person name="Doyle S."/>
        </authorList>
    </citation>
    <scope>NUCLEOTIDE SEQUENCE [LARGE SCALE GENOMIC DNA]</scope>
    <source>
        <strain evidence="1 2">NCTC13067</strain>
    </source>
</reference>
<proteinExistence type="predicted"/>
<gene>
    <name evidence="1" type="ORF">NCTC13067_00557</name>
</gene>
<organism evidence="1 2">
    <name type="scientific">Prevotella denticola</name>
    <dbReference type="NCBI Taxonomy" id="28129"/>
    <lineage>
        <taxon>Bacteria</taxon>
        <taxon>Pseudomonadati</taxon>
        <taxon>Bacteroidota</taxon>
        <taxon>Bacteroidia</taxon>
        <taxon>Bacteroidales</taxon>
        <taxon>Prevotellaceae</taxon>
        <taxon>Prevotella</taxon>
    </lineage>
</organism>
<protein>
    <submittedName>
        <fullName evidence="1">Uncharacterized protein</fullName>
    </submittedName>
</protein>
<evidence type="ECO:0000313" key="2">
    <source>
        <dbReference type="Proteomes" id="UP000255469"/>
    </source>
</evidence>
<dbReference type="EMBL" id="UGTM01000001">
    <property type="protein sequence ID" value="SUB86904.1"/>
    <property type="molecule type" value="Genomic_DNA"/>
</dbReference>
<accession>A0A379E3L0</accession>
<sequence length="52" mass="6066">MMLKKEYSRQEDYKKAEGFTDHLQTGNRLSNGMKCKPIGRFQEESDIGNLNK</sequence>
<evidence type="ECO:0000313" key="1">
    <source>
        <dbReference type="EMBL" id="SUB86904.1"/>
    </source>
</evidence>
<name>A0A379E3L0_9BACT</name>
<dbReference type="AlphaFoldDB" id="A0A379E3L0"/>